<protein>
    <recommendedName>
        <fullName evidence="3">PepSY domain-containing protein</fullName>
    </recommendedName>
</protein>
<accession>A0A265NAV3</accession>
<sequence>MKRKLVATIGTLAAAAVLGLGFSQSGGVQAEPKFSTADIHKKVSEQYPGTIKELELAKESKKEVYEVEIEINGKEYELEVDGNTGEILNLDEKTVPPEENVVNTVSDKLIITEKKMDEDDNKKDDKAAKQDDKPAKKENKAAKQDNNTVKKESKPAKQYDNTAEKKSKPVQNEKPSNKQAANSSKQDNSKVNNEKVKKNKESAKIAVIGESKAKRIALSQFSGKVEEIELDKDDGRLIYEVEIENGNREAEIDIDAYTGAVLVLDIDTDDDDDD</sequence>
<feature type="domain" description="PepSY" evidence="3">
    <location>
        <begin position="208"/>
        <end position="262"/>
    </location>
</feature>
<keyword evidence="2" id="KW-0732">Signal</keyword>
<dbReference type="Pfam" id="PF03413">
    <property type="entry name" value="PepSY"/>
    <property type="match status" value="2"/>
</dbReference>
<dbReference type="EMBL" id="NPMS01000003">
    <property type="protein sequence ID" value="OZU89170.1"/>
    <property type="molecule type" value="Genomic_DNA"/>
</dbReference>
<evidence type="ECO:0000313" key="4">
    <source>
        <dbReference type="EMBL" id="OZU89170.1"/>
    </source>
</evidence>
<evidence type="ECO:0000256" key="1">
    <source>
        <dbReference type="SAM" id="MobiDB-lite"/>
    </source>
</evidence>
<dbReference type="Proteomes" id="UP000216498">
    <property type="component" value="Unassembled WGS sequence"/>
</dbReference>
<evidence type="ECO:0000256" key="2">
    <source>
        <dbReference type="SAM" id="SignalP"/>
    </source>
</evidence>
<organism evidence="4 5">
    <name type="scientific">Virgibacillus indicus</name>
    <dbReference type="NCBI Taxonomy" id="2024554"/>
    <lineage>
        <taxon>Bacteria</taxon>
        <taxon>Bacillati</taxon>
        <taxon>Bacillota</taxon>
        <taxon>Bacilli</taxon>
        <taxon>Bacillales</taxon>
        <taxon>Bacillaceae</taxon>
        <taxon>Virgibacillus</taxon>
    </lineage>
</organism>
<feature type="compositionally biased region" description="Basic and acidic residues" evidence="1">
    <location>
        <begin position="192"/>
        <end position="202"/>
    </location>
</feature>
<dbReference type="RefSeq" id="WP_094885561.1">
    <property type="nucleotide sequence ID" value="NZ_NPMS01000003.1"/>
</dbReference>
<feature type="compositionally biased region" description="Basic and acidic residues" evidence="1">
    <location>
        <begin position="116"/>
        <end position="167"/>
    </location>
</feature>
<dbReference type="InterPro" id="IPR025711">
    <property type="entry name" value="PepSY"/>
</dbReference>
<feature type="signal peptide" evidence="2">
    <location>
        <begin position="1"/>
        <end position="30"/>
    </location>
</feature>
<gene>
    <name evidence="4" type="ORF">CIL03_09185</name>
</gene>
<dbReference type="AlphaFoldDB" id="A0A265NAV3"/>
<evidence type="ECO:0000313" key="5">
    <source>
        <dbReference type="Proteomes" id="UP000216498"/>
    </source>
</evidence>
<dbReference type="Gene3D" id="3.10.450.40">
    <property type="match status" value="2"/>
</dbReference>
<proteinExistence type="predicted"/>
<name>A0A265NAV3_9BACI</name>
<comment type="caution">
    <text evidence="4">The sequence shown here is derived from an EMBL/GenBank/DDBJ whole genome shotgun (WGS) entry which is preliminary data.</text>
</comment>
<dbReference type="OrthoDB" id="5361545at2"/>
<keyword evidence="5" id="KW-1185">Reference proteome</keyword>
<feature type="compositionally biased region" description="Polar residues" evidence="1">
    <location>
        <begin position="169"/>
        <end position="186"/>
    </location>
</feature>
<feature type="chain" id="PRO_5012763330" description="PepSY domain-containing protein" evidence="2">
    <location>
        <begin position="31"/>
        <end position="274"/>
    </location>
</feature>
<reference evidence="4 5" key="1">
    <citation type="submission" date="2017-08" db="EMBL/GenBank/DDBJ databases">
        <title>Virgibacillus indicus sp. nov. and Virgibacillus profoundi sp. nov, two moderately halophilic bacteria isolated from marine sediment by using the Microfluidic Streak Plate.</title>
        <authorList>
            <person name="Xu B."/>
            <person name="Hu B."/>
            <person name="Wang J."/>
            <person name="Zhu Y."/>
            <person name="Huang L."/>
            <person name="Du W."/>
            <person name="Huang Y."/>
        </authorList>
    </citation>
    <scope>NUCLEOTIDE SEQUENCE [LARGE SCALE GENOMIC DNA]</scope>
    <source>
        <strain evidence="4 5">IO3-P2-C2</strain>
    </source>
</reference>
<feature type="domain" description="PepSY" evidence="3">
    <location>
        <begin position="41"/>
        <end position="89"/>
    </location>
</feature>
<feature type="region of interest" description="Disordered" evidence="1">
    <location>
        <begin position="116"/>
        <end position="202"/>
    </location>
</feature>
<evidence type="ECO:0000259" key="3">
    <source>
        <dbReference type="Pfam" id="PF03413"/>
    </source>
</evidence>